<evidence type="ECO:0000259" key="1">
    <source>
        <dbReference type="Pfam" id="PF07726"/>
    </source>
</evidence>
<evidence type="ECO:0000259" key="2">
    <source>
        <dbReference type="Pfam" id="PF17863"/>
    </source>
</evidence>
<organism evidence="3 4">
    <name type="scientific">Gimesia algae</name>
    <dbReference type="NCBI Taxonomy" id="2527971"/>
    <lineage>
        <taxon>Bacteria</taxon>
        <taxon>Pseudomonadati</taxon>
        <taxon>Planctomycetota</taxon>
        <taxon>Planctomycetia</taxon>
        <taxon>Planctomycetales</taxon>
        <taxon>Planctomycetaceae</taxon>
        <taxon>Gimesia</taxon>
    </lineage>
</organism>
<reference evidence="3 4" key="1">
    <citation type="submission" date="2019-02" db="EMBL/GenBank/DDBJ databases">
        <title>Deep-cultivation of Planctomycetes and their phenomic and genomic characterization uncovers novel biology.</title>
        <authorList>
            <person name="Wiegand S."/>
            <person name="Jogler M."/>
            <person name="Boedeker C."/>
            <person name="Pinto D."/>
            <person name="Vollmers J."/>
            <person name="Rivas-Marin E."/>
            <person name="Kohn T."/>
            <person name="Peeters S.H."/>
            <person name="Heuer A."/>
            <person name="Rast P."/>
            <person name="Oberbeckmann S."/>
            <person name="Bunk B."/>
            <person name="Jeske O."/>
            <person name="Meyerdierks A."/>
            <person name="Storesund J.E."/>
            <person name="Kallscheuer N."/>
            <person name="Luecker S."/>
            <person name="Lage O.M."/>
            <person name="Pohl T."/>
            <person name="Merkel B.J."/>
            <person name="Hornburger P."/>
            <person name="Mueller R.-W."/>
            <person name="Bruemmer F."/>
            <person name="Labrenz M."/>
            <person name="Spormann A.M."/>
            <person name="Op den Camp H."/>
            <person name="Overmann J."/>
            <person name="Amann R."/>
            <person name="Jetten M.S.M."/>
            <person name="Mascher T."/>
            <person name="Medema M.H."/>
            <person name="Devos D.P."/>
            <person name="Kaster A.-K."/>
            <person name="Ovreas L."/>
            <person name="Rohde M."/>
            <person name="Galperin M.Y."/>
            <person name="Jogler C."/>
        </authorList>
    </citation>
    <scope>NUCLEOTIDE SEQUENCE [LARGE SCALE GENOMIC DNA]</scope>
    <source>
        <strain evidence="3 4">Pan161</strain>
    </source>
</reference>
<dbReference type="EMBL" id="CP036343">
    <property type="protein sequence ID" value="QDT93660.1"/>
    <property type="molecule type" value="Genomic_DNA"/>
</dbReference>
<accession>A0A517VL32</accession>
<dbReference type="Gene3D" id="1.10.8.80">
    <property type="entry name" value="Magnesium chelatase subunit I, C-Terminal domain"/>
    <property type="match status" value="1"/>
</dbReference>
<dbReference type="Pfam" id="PF07726">
    <property type="entry name" value="AAA_3"/>
    <property type="match status" value="1"/>
</dbReference>
<dbReference type="EC" id="3.6.3.-" evidence="3"/>
<dbReference type="SUPFAM" id="SSF52540">
    <property type="entry name" value="P-loop containing nucleoside triphosphate hydrolases"/>
    <property type="match status" value="1"/>
</dbReference>
<dbReference type="InterPro" id="IPR027417">
    <property type="entry name" value="P-loop_NTPase"/>
</dbReference>
<evidence type="ECO:0000313" key="4">
    <source>
        <dbReference type="Proteomes" id="UP000316855"/>
    </source>
</evidence>
<dbReference type="RefSeq" id="WP_232103500.1">
    <property type="nucleotide sequence ID" value="NZ_CP036343.1"/>
</dbReference>
<feature type="domain" description="ATPase AAA-3" evidence="1">
    <location>
        <begin position="52"/>
        <end position="186"/>
    </location>
</feature>
<dbReference type="GO" id="GO:0016887">
    <property type="term" value="F:ATP hydrolysis activity"/>
    <property type="evidence" value="ECO:0007669"/>
    <property type="project" value="InterPro"/>
</dbReference>
<dbReference type="CDD" id="cd00009">
    <property type="entry name" value="AAA"/>
    <property type="match status" value="1"/>
</dbReference>
<evidence type="ECO:0000313" key="3">
    <source>
        <dbReference type="EMBL" id="QDT93660.1"/>
    </source>
</evidence>
<dbReference type="InterPro" id="IPR050764">
    <property type="entry name" value="CbbQ/NirQ/NorQ/GpvN"/>
</dbReference>
<protein>
    <submittedName>
        <fullName evidence="3">ATPase RavA</fullName>
        <ecNumber evidence="3">3.6.3.-</ecNumber>
    </submittedName>
</protein>
<gene>
    <name evidence="3" type="primary">ravA_3</name>
    <name evidence="3" type="ORF">Pan161_53420</name>
</gene>
<dbReference type="InterPro" id="IPR011703">
    <property type="entry name" value="ATPase_AAA-3"/>
</dbReference>
<name>A0A517VL32_9PLAN</name>
<dbReference type="Proteomes" id="UP000316855">
    <property type="component" value="Chromosome"/>
</dbReference>
<dbReference type="PANTHER" id="PTHR42759">
    <property type="entry name" value="MOXR FAMILY PROTEIN"/>
    <property type="match status" value="1"/>
</dbReference>
<dbReference type="Pfam" id="PF17863">
    <property type="entry name" value="AAA_lid_2"/>
    <property type="match status" value="1"/>
</dbReference>
<dbReference type="InterPro" id="IPR041628">
    <property type="entry name" value="ChlI/MoxR_AAA_lid"/>
</dbReference>
<dbReference type="PANTHER" id="PTHR42759:SF1">
    <property type="entry name" value="MAGNESIUM-CHELATASE SUBUNIT CHLD"/>
    <property type="match status" value="1"/>
</dbReference>
<feature type="domain" description="ChlI/MoxR AAA lid" evidence="2">
    <location>
        <begin position="260"/>
        <end position="328"/>
    </location>
</feature>
<dbReference type="Gene3D" id="3.40.50.300">
    <property type="entry name" value="P-loop containing nucleotide triphosphate hydrolases"/>
    <property type="match status" value="1"/>
</dbReference>
<keyword evidence="4" id="KW-1185">Reference proteome</keyword>
<keyword evidence="3" id="KW-0378">Hydrolase</keyword>
<dbReference type="GO" id="GO:0005524">
    <property type="term" value="F:ATP binding"/>
    <property type="evidence" value="ECO:0007669"/>
    <property type="project" value="InterPro"/>
</dbReference>
<dbReference type="KEGG" id="gax:Pan161_53420"/>
<proteinExistence type="predicted"/>
<sequence>MKEQAMTIEIAQEQVGIFVDRVRSIRESLHQVVVGQDETIDLLLTCALTGSHALLVGVPGLAKTLMVKALASTFHWKYSRIQFTPDLMPSDITGYELLGKSTDGDSPSMTFRPGPVFANLVLADEINRAAPKTQSAMLEAMAEKQVTVGGQTYNLEDPFVVIATQNPIEQEGTYPLPEAQLDRFMMEIRIGYPLPEQEEEIVMKMAGGIPSLPEAAFDRDSFLQLRDLVMAVPVPHNVAKFSVRLCGSSRPQDERASQFVQDYIAWGAGPRGSQNLVVAAKAHALLEGRTAPTEADIIAVALPVLRHRICINHRAVGDGITTQDVIEQLLKTARE</sequence>
<dbReference type="PIRSF" id="PIRSF002849">
    <property type="entry name" value="AAA_ATPase_chaperone_MoxR_prd"/>
    <property type="match status" value="1"/>
</dbReference>
<dbReference type="AlphaFoldDB" id="A0A517VL32"/>